<gene>
    <name evidence="2" type="ORF">IW245_002848</name>
</gene>
<evidence type="ECO:0000313" key="2">
    <source>
        <dbReference type="EMBL" id="MBG6136654.1"/>
    </source>
</evidence>
<evidence type="ECO:0000256" key="1">
    <source>
        <dbReference type="SAM" id="SignalP"/>
    </source>
</evidence>
<feature type="signal peptide" evidence="1">
    <location>
        <begin position="1"/>
        <end position="24"/>
    </location>
</feature>
<dbReference type="EMBL" id="JADOUF010000001">
    <property type="protein sequence ID" value="MBG6136654.1"/>
    <property type="molecule type" value="Genomic_DNA"/>
</dbReference>
<name>A0A8J7KJ86_9ACTN</name>
<accession>A0A8J7KJ86</accession>
<keyword evidence="1" id="KW-0732">Signal</keyword>
<sequence>MSKFSRFAALGVAAAVATMGVVVAAEPASASSGGGCRPKDYVDSRTGVRMNPCAYPSGDGYISGTIWWAGNVDGGVPTIQIMMQHTGSSVYTTVAPDQVGAGWATYHTWLDPYTAKVICEWNVQMTYHIGGTYGSAQSPIIKFC</sequence>
<dbReference type="Proteomes" id="UP000622552">
    <property type="component" value="Unassembled WGS sequence"/>
</dbReference>
<dbReference type="RefSeq" id="WP_197003601.1">
    <property type="nucleotide sequence ID" value="NZ_BONS01000016.1"/>
</dbReference>
<dbReference type="AlphaFoldDB" id="A0A8J7KJ86"/>
<reference evidence="2" key="1">
    <citation type="submission" date="2020-11" db="EMBL/GenBank/DDBJ databases">
        <title>Sequencing the genomes of 1000 actinobacteria strains.</title>
        <authorList>
            <person name="Klenk H.-P."/>
        </authorList>
    </citation>
    <scope>NUCLEOTIDE SEQUENCE</scope>
    <source>
        <strain evidence="2">DSM 45356</strain>
    </source>
</reference>
<comment type="caution">
    <text evidence="2">The sequence shown here is derived from an EMBL/GenBank/DDBJ whole genome shotgun (WGS) entry which is preliminary data.</text>
</comment>
<evidence type="ECO:0000313" key="3">
    <source>
        <dbReference type="Proteomes" id="UP000622552"/>
    </source>
</evidence>
<proteinExistence type="predicted"/>
<organism evidence="2 3">
    <name type="scientific">Longispora fulva</name>
    <dbReference type="NCBI Taxonomy" id="619741"/>
    <lineage>
        <taxon>Bacteria</taxon>
        <taxon>Bacillati</taxon>
        <taxon>Actinomycetota</taxon>
        <taxon>Actinomycetes</taxon>
        <taxon>Micromonosporales</taxon>
        <taxon>Micromonosporaceae</taxon>
        <taxon>Longispora</taxon>
    </lineage>
</organism>
<feature type="chain" id="PRO_5039138903" description="Secreted protein" evidence="1">
    <location>
        <begin position="25"/>
        <end position="144"/>
    </location>
</feature>
<keyword evidence="3" id="KW-1185">Reference proteome</keyword>
<protein>
    <recommendedName>
        <fullName evidence="4">Secreted protein</fullName>
    </recommendedName>
</protein>
<evidence type="ECO:0008006" key="4">
    <source>
        <dbReference type="Google" id="ProtNLM"/>
    </source>
</evidence>